<dbReference type="Pfam" id="PF03022">
    <property type="entry name" value="MRJP"/>
    <property type="match status" value="1"/>
</dbReference>
<sequence>MTMCVCTSYVLSWPKWLFFLFTIKFAYRSDLPTIMYLLNTIVFVSSVVVTSRTAKDYGPFLLSGSNLEWPSAAEESDDIRCGRYEPRKILVHGVQMDGERAYVTMPRFARTGVPWTLGSFRLDAMDFEPDILPYPDYRSYGPSCRGGNVTAACILNVVDVYVDDGTLWALDTGTAGVLGRRPSRMGPPRLIAIDLAADRVTAAVDLSPVIGPRSALQHLVARRTSCGRLFVYVADAAGHAIIAYDVNASRLHAIPLPETVSAAHHRRVVLHLMAVSRAGKSYVYFTYRQSGTVFALDSWSRESVTHGSVVEVGAKPVDMIVLGTDRGTDVYFRAPDATDVWAWDVNRPLDVRSFRLVHRSYLYLMPTAVVAGWRNAVWTVESNYDEYVTGNVDCTGPRTLLRPIGGNASACGGQDQV</sequence>
<proteinExistence type="inferred from homology"/>
<dbReference type="RefSeq" id="XP_025404815.1">
    <property type="nucleotide sequence ID" value="XM_025549030.1"/>
</dbReference>
<dbReference type="Proteomes" id="UP000694846">
    <property type="component" value="Unplaced"/>
</dbReference>
<accession>A0A2S2R772</accession>
<evidence type="ECO:0000256" key="2">
    <source>
        <dbReference type="ARBA" id="ARBA00009127"/>
    </source>
</evidence>
<evidence type="ECO:0000256" key="3">
    <source>
        <dbReference type="ARBA" id="ARBA00022525"/>
    </source>
</evidence>
<evidence type="ECO:0000313" key="6">
    <source>
        <dbReference type="RefSeq" id="XP_025404815.1"/>
    </source>
</evidence>
<dbReference type="AlphaFoldDB" id="A0A2S2R772"/>
<reference evidence="4" key="1">
    <citation type="submission" date="2018-04" db="EMBL/GenBank/DDBJ databases">
        <title>Transcriptome assembly of Sipha flava.</title>
        <authorList>
            <person name="Scully E.D."/>
            <person name="Geib S.M."/>
            <person name="Palmer N.A."/>
            <person name="Koch K."/>
            <person name="Bradshaw J."/>
            <person name="Heng-Moss T."/>
            <person name="Sarath G."/>
        </authorList>
    </citation>
    <scope>NUCLEOTIDE SEQUENCE</scope>
</reference>
<dbReference type="PANTHER" id="PTHR10009">
    <property type="entry name" value="PROTEIN YELLOW-RELATED"/>
    <property type="match status" value="1"/>
</dbReference>
<comment type="similarity">
    <text evidence="2">Belongs to the major royal jelly protein family.</text>
</comment>
<evidence type="ECO:0000313" key="5">
    <source>
        <dbReference type="Proteomes" id="UP000694846"/>
    </source>
</evidence>
<dbReference type="Gene3D" id="2.120.10.30">
    <property type="entry name" value="TolB, C-terminal domain"/>
    <property type="match status" value="1"/>
</dbReference>
<dbReference type="EMBL" id="GGMS01016694">
    <property type="protein sequence ID" value="MBY85897.1"/>
    <property type="molecule type" value="Transcribed_RNA"/>
</dbReference>
<dbReference type="PANTHER" id="PTHR10009:SF6">
    <property type="entry name" value="FI16876P1"/>
    <property type="match status" value="1"/>
</dbReference>
<comment type="subcellular location">
    <subcellularLocation>
        <location evidence="1">Secreted</location>
    </subcellularLocation>
</comment>
<evidence type="ECO:0000256" key="1">
    <source>
        <dbReference type="ARBA" id="ARBA00004613"/>
    </source>
</evidence>
<dbReference type="SUPFAM" id="SSF63825">
    <property type="entry name" value="YWTD domain"/>
    <property type="match status" value="1"/>
</dbReference>
<name>A0A2S2R772_9HEMI</name>
<dbReference type="InterPro" id="IPR017996">
    <property type="entry name" value="MRJP/yellow-related"/>
</dbReference>
<keyword evidence="5" id="KW-1185">Reference proteome</keyword>
<keyword evidence="3" id="KW-0964">Secreted</keyword>
<dbReference type="OrthoDB" id="6583604at2759"/>
<gene>
    <name evidence="4" type="primary">y_7</name>
    <name evidence="6" type="synonym">LOC112679286</name>
    <name evidence="4" type="ORF">g.177986</name>
</gene>
<reference evidence="6" key="2">
    <citation type="submission" date="2025-04" db="UniProtKB">
        <authorList>
            <consortium name="RefSeq"/>
        </authorList>
    </citation>
    <scope>IDENTIFICATION</scope>
    <source>
        <tissue evidence="6">Whole body</tissue>
    </source>
</reference>
<evidence type="ECO:0000313" key="4">
    <source>
        <dbReference type="EMBL" id="MBY85897.1"/>
    </source>
</evidence>
<organism evidence="4">
    <name type="scientific">Sipha flava</name>
    <name type="common">yellow sugarcane aphid</name>
    <dbReference type="NCBI Taxonomy" id="143950"/>
    <lineage>
        <taxon>Eukaryota</taxon>
        <taxon>Metazoa</taxon>
        <taxon>Ecdysozoa</taxon>
        <taxon>Arthropoda</taxon>
        <taxon>Hexapoda</taxon>
        <taxon>Insecta</taxon>
        <taxon>Pterygota</taxon>
        <taxon>Neoptera</taxon>
        <taxon>Paraneoptera</taxon>
        <taxon>Hemiptera</taxon>
        <taxon>Sternorrhyncha</taxon>
        <taxon>Aphidomorpha</taxon>
        <taxon>Aphidoidea</taxon>
        <taxon>Aphididae</taxon>
        <taxon>Sipha</taxon>
    </lineage>
</organism>
<dbReference type="InterPro" id="IPR011042">
    <property type="entry name" value="6-blade_b-propeller_TolB-like"/>
</dbReference>
<protein>
    <submittedName>
        <fullName evidence="4 6">Protein yellow</fullName>
    </submittedName>
</protein>
<dbReference type="GO" id="GO:0005576">
    <property type="term" value="C:extracellular region"/>
    <property type="evidence" value="ECO:0007669"/>
    <property type="project" value="UniProtKB-SubCell"/>
</dbReference>